<dbReference type="PANTHER" id="PTHR35391:SF7">
    <property type="entry name" value="C2H2-TYPE DOMAIN-CONTAINING PROTEIN"/>
    <property type="match status" value="1"/>
</dbReference>
<dbReference type="InParanoid" id="A0A2P5I1N3"/>
<name>A0A2P5I1N3_DIAHE</name>
<dbReference type="Proteomes" id="UP000094444">
    <property type="component" value="Unassembled WGS sequence"/>
</dbReference>
<dbReference type="OrthoDB" id="6133115at2759"/>
<dbReference type="STRING" id="158607.A0A2P5I1N3"/>
<sequence>MLKRCIYFVKEDQRQRGSSVDDELADLFSMGSEDELDPSTEGSKNELIEVLAGVGNVIACLLRFSVTIRNPAPHDHFKFRAGLELTLFFKPFDTRHVRDKFPRLDGVLSERLGRLLSYRLLYFECREDHHIRLKQGLEEDLDDGASKRLATTVASSLPQMLKHTQHILVAVNDDLSETSATSCTPSVLGGSDLQVPPIPKQF</sequence>
<evidence type="ECO:0000313" key="1">
    <source>
        <dbReference type="EMBL" id="POS76423.1"/>
    </source>
</evidence>
<dbReference type="EMBL" id="MAVT02000371">
    <property type="protein sequence ID" value="POS76423.1"/>
    <property type="molecule type" value="Genomic_DNA"/>
</dbReference>
<proteinExistence type="predicted"/>
<dbReference type="PANTHER" id="PTHR35391">
    <property type="entry name" value="C2H2-TYPE DOMAIN-CONTAINING PROTEIN-RELATED"/>
    <property type="match status" value="1"/>
</dbReference>
<keyword evidence="2" id="KW-1185">Reference proteome</keyword>
<accession>A0A2P5I1N3</accession>
<reference evidence="1" key="1">
    <citation type="submission" date="2017-09" db="EMBL/GenBank/DDBJ databases">
        <title>Polyketide synthases of a Diaporthe helianthi virulent isolate.</title>
        <authorList>
            <person name="Baroncelli R."/>
        </authorList>
    </citation>
    <scope>NUCLEOTIDE SEQUENCE [LARGE SCALE GENOMIC DNA]</scope>
    <source>
        <strain evidence="1">7/96</strain>
    </source>
</reference>
<organism evidence="1 2">
    <name type="scientific">Diaporthe helianthi</name>
    <dbReference type="NCBI Taxonomy" id="158607"/>
    <lineage>
        <taxon>Eukaryota</taxon>
        <taxon>Fungi</taxon>
        <taxon>Dikarya</taxon>
        <taxon>Ascomycota</taxon>
        <taxon>Pezizomycotina</taxon>
        <taxon>Sordariomycetes</taxon>
        <taxon>Sordariomycetidae</taxon>
        <taxon>Diaporthales</taxon>
        <taxon>Diaporthaceae</taxon>
        <taxon>Diaporthe</taxon>
    </lineage>
</organism>
<evidence type="ECO:0000313" key="2">
    <source>
        <dbReference type="Proteomes" id="UP000094444"/>
    </source>
</evidence>
<dbReference type="AlphaFoldDB" id="A0A2P5I1N3"/>
<comment type="caution">
    <text evidence="1">The sequence shown here is derived from an EMBL/GenBank/DDBJ whole genome shotgun (WGS) entry which is preliminary data.</text>
</comment>
<protein>
    <submittedName>
        <fullName evidence="1">Uncharacterized protein</fullName>
    </submittedName>
</protein>
<gene>
    <name evidence="1" type="ORF">DHEL01_v205192</name>
</gene>